<dbReference type="Proteomes" id="UP001164187">
    <property type="component" value="Chromosome"/>
</dbReference>
<organism evidence="1 2">
    <name type="scientific">Peptostreptococcus equinus</name>
    <dbReference type="NCBI Taxonomy" id="3003601"/>
    <lineage>
        <taxon>Bacteria</taxon>
        <taxon>Bacillati</taxon>
        <taxon>Bacillota</taxon>
        <taxon>Clostridia</taxon>
        <taxon>Peptostreptococcales</taxon>
        <taxon>Peptostreptococcaceae</taxon>
        <taxon>Peptostreptococcus</taxon>
    </lineage>
</organism>
<evidence type="ECO:0000313" key="2">
    <source>
        <dbReference type="Proteomes" id="UP001164187"/>
    </source>
</evidence>
<accession>A0ABY7JQK2</accession>
<proteinExistence type="predicted"/>
<evidence type="ECO:0000313" key="1">
    <source>
        <dbReference type="EMBL" id="WAW15424.1"/>
    </source>
</evidence>
<evidence type="ECO:0008006" key="3">
    <source>
        <dbReference type="Google" id="ProtNLM"/>
    </source>
</evidence>
<reference evidence="1" key="1">
    <citation type="submission" date="2022-12" db="EMBL/GenBank/DDBJ databases">
        <title>Peptostreptococcus.</title>
        <authorList>
            <person name="Lee S.H."/>
        </authorList>
    </citation>
    <scope>NUCLEOTIDE SEQUENCE</scope>
    <source>
        <strain evidence="1">CBA3647</strain>
    </source>
</reference>
<gene>
    <name evidence="1" type="ORF">O0R46_02980</name>
</gene>
<name>A0ABY7JQK2_9FIRM</name>
<sequence length="109" mass="12476">MPLTHKQFSKLTHDELNQSKLTQADLSSGTLEILPILKDKEDIPPEIYEKFKQMFYDFKKDNPEIAKDLEAPTSYDKPKFANFLNALAALGAIRDVMAIIDYALKLFVK</sequence>
<dbReference type="EMBL" id="CP114052">
    <property type="protein sequence ID" value="WAW15424.1"/>
    <property type="molecule type" value="Genomic_DNA"/>
</dbReference>
<keyword evidence="2" id="KW-1185">Reference proteome</keyword>
<dbReference type="RefSeq" id="WP_269312097.1">
    <property type="nucleotide sequence ID" value="NZ_CP114052.1"/>
</dbReference>
<protein>
    <recommendedName>
        <fullName evidence="3">Phage XkdN-like tail assembly chaperone protein, TAC</fullName>
    </recommendedName>
</protein>